<evidence type="ECO:0000313" key="20">
    <source>
        <dbReference type="EMBL" id="MCS0607636.1"/>
    </source>
</evidence>
<dbReference type="Proteomes" id="UP001205861">
    <property type="component" value="Unassembled WGS sequence"/>
</dbReference>
<evidence type="ECO:0000256" key="11">
    <source>
        <dbReference type="ARBA" id="ARBA00023002"/>
    </source>
</evidence>
<dbReference type="InterPro" id="IPR022910">
    <property type="entry name" value="Thiol_diS_interchange_DbsD"/>
</dbReference>
<dbReference type="Pfam" id="PF02683">
    <property type="entry name" value="DsbD_TM"/>
    <property type="match status" value="1"/>
</dbReference>
<evidence type="ECO:0000256" key="17">
    <source>
        <dbReference type="ARBA" id="ARBA00047804"/>
    </source>
</evidence>
<dbReference type="InterPro" id="IPR035671">
    <property type="entry name" value="DsbD_gamma"/>
</dbReference>
<feature type="transmembrane region" description="Helical" evidence="18">
    <location>
        <begin position="298"/>
        <end position="328"/>
    </location>
</feature>
<organism evidence="20 21">
    <name type="scientific">Massilia solisilvae</name>
    <dbReference type="NCBI Taxonomy" id="1811225"/>
    <lineage>
        <taxon>Bacteria</taxon>
        <taxon>Pseudomonadati</taxon>
        <taxon>Pseudomonadota</taxon>
        <taxon>Betaproteobacteria</taxon>
        <taxon>Burkholderiales</taxon>
        <taxon>Oxalobacteraceae</taxon>
        <taxon>Telluria group</taxon>
        <taxon>Massilia</taxon>
    </lineage>
</organism>
<dbReference type="PROSITE" id="PS00194">
    <property type="entry name" value="THIOREDOXIN_1"/>
    <property type="match status" value="1"/>
</dbReference>
<feature type="transmembrane region" description="Helical" evidence="18">
    <location>
        <begin position="399"/>
        <end position="415"/>
    </location>
</feature>
<dbReference type="GO" id="GO:0047134">
    <property type="term" value="F:protein-disulfide reductase [NAD(P)H] activity"/>
    <property type="evidence" value="ECO:0007669"/>
    <property type="project" value="UniProtKB-EC"/>
</dbReference>
<feature type="disulfide bond" description="Redox-active" evidence="18">
    <location>
        <begin position="493"/>
        <end position="496"/>
    </location>
</feature>
<dbReference type="Gene3D" id="2.60.40.1250">
    <property type="entry name" value="Thiol:disulfide interchange protein DsbD, N-terminal domain"/>
    <property type="match status" value="1"/>
</dbReference>
<dbReference type="InterPro" id="IPR028250">
    <property type="entry name" value="DsbDN"/>
</dbReference>
<keyword evidence="6 18" id="KW-0812">Transmembrane</keyword>
<evidence type="ECO:0000256" key="4">
    <source>
        <dbReference type="ARBA" id="ARBA00022475"/>
    </source>
</evidence>
<evidence type="ECO:0000256" key="10">
    <source>
        <dbReference type="ARBA" id="ARBA00022989"/>
    </source>
</evidence>
<evidence type="ECO:0000259" key="19">
    <source>
        <dbReference type="PROSITE" id="PS51352"/>
    </source>
</evidence>
<comment type="catalytic activity">
    <reaction evidence="16 18">
        <text>[protein]-dithiol + NAD(+) = [protein]-disulfide + NADH + H(+)</text>
        <dbReference type="Rhea" id="RHEA:18749"/>
        <dbReference type="Rhea" id="RHEA-COMP:10593"/>
        <dbReference type="Rhea" id="RHEA-COMP:10594"/>
        <dbReference type="ChEBI" id="CHEBI:15378"/>
        <dbReference type="ChEBI" id="CHEBI:29950"/>
        <dbReference type="ChEBI" id="CHEBI:50058"/>
        <dbReference type="ChEBI" id="CHEBI:57540"/>
        <dbReference type="ChEBI" id="CHEBI:57945"/>
        <dbReference type="EC" id="1.8.1.8"/>
    </reaction>
</comment>
<keyword evidence="5 18" id="KW-0997">Cell inner membrane</keyword>
<evidence type="ECO:0000256" key="12">
    <source>
        <dbReference type="ARBA" id="ARBA00023027"/>
    </source>
</evidence>
<evidence type="ECO:0000256" key="1">
    <source>
        <dbReference type="ARBA" id="ARBA00004429"/>
    </source>
</evidence>
<comment type="similarity">
    <text evidence="2 18">Belongs to the thioredoxin family. DsbD subfamily.</text>
</comment>
<keyword evidence="4 18" id="KW-1003">Cell membrane</keyword>
<feature type="transmembrane region" description="Helical" evidence="18">
    <location>
        <begin position="175"/>
        <end position="207"/>
    </location>
</feature>
<feature type="disulfide bond" description="Redox-active" evidence="18">
    <location>
        <begin position="134"/>
        <end position="140"/>
    </location>
</feature>
<keyword evidence="3 18" id="KW-0813">Transport</keyword>
<evidence type="ECO:0000256" key="2">
    <source>
        <dbReference type="ARBA" id="ARBA00007241"/>
    </source>
</evidence>
<evidence type="ECO:0000313" key="21">
    <source>
        <dbReference type="Proteomes" id="UP001205861"/>
    </source>
</evidence>
<evidence type="ECO:0000256" key="13">
    <source>
        <dbReference type="ARBA" id="ARBA00023136"/>
    </source>
</evidence>
<evidence type="ECO:0000256" key="18">
    <source>
        <dbReference type="HAMAP-Rule" id="MF_00399"/>
    </source>
</evidence>
<dbReference type="SUPFAM" id="SSF74863">
    <property type="entry name" value="Thiol:disulfide interchange protein DsbD, N-terminal domain (DsbD-alpha)"/>
    <property type="match status" value="1"/>
</dbReference>
<dbReference type="Pfam" id="PF11412">
    <property type="entry name" value="DsbD_N"/>
    <property type="match status" value="1"/>
</dbReference>
<accession>A0ABT2BGT2</accession>
<evidence type="ECO:0000256" key="9">
    <source>
        <dbReference type="ARBA" id="ARBA00022982"/>
    </source>
</evidence>
<feature type="domain" description="Thioredoxin" evidence="19">
    <location>
        <begin position="454"/>
        <end position="578"/>
    </location>
</feature>
<dbReference type="InterPro" id="IPR017937">
    <property type="entry name" value="Thioredoxin_CS"/>
</dbReference>
<keyword evidence="11 18" id="KW-0560">Oxidoreductase</keyword>
<feature type="transmembrane region" description="Helical" evidence="18">
    <location>
        <begin position="422"/>
        <end position="441"/>
    </location>
</feature>
<reference evidence="20 21" key="1">
    <citation type="submission" date="2022-08" db="EMBL/GenBank/DDBJ databases">
        <title>Reclassification of Massilia species as members of the genera Telluria, Duganella, Pseudoduganella, Mokoshia gen. nov. and Zemynaea gen. nov. using orthogonal and non-orthogonal genome-based approaches.</title>
        <authorList>
            <person name="Bowman J.P."/>
        </authorList>
    </citation>
    <scope>NUCLEOTIDE SEQUENCE [LARGE SCALE GENOMIC DNA]</scope>
    <source>
        <strain evidence="20 21">JCM 31607</strain>
    </source>
</reference>
<comment type="subcellular location">
    <subcellularLocation>
        <location evidence="1 18">Cell inner membrane</location>
        <topology evidence="1 18">Multi-pass membrane protein</topology>
    </subcellularLocation>
</comment>
<evidence type="ECO:0000256" key="3">
    <source>
        <dbReference type="ARBA" id="ARBA00022448"/>
    </source>
</evidence>
<proteinExistence type="inferred from homology"/>
<gene>
    <name evidence="18 20" type="primary">dsbD</name>
    <name evidence="20" type="ORF">NX773_05615</name>
</gene>
<keyword evidence="21" id="KW-1185">Reference proteome</keyword>
<feature type="transmembrane region" description="Helical" evidence="18">
    <location>
        <begin position="255"/>
        <end position="277"/>
    </location>
</feature>
<dbReference type="PROSITE" id="PS51352">
    <property type="entry name" value="THIOREDOXIN_2"/>
    <property type="match status" value="1"/>
</dbReference>
<keyword evidence="13 18" id="KW-0472">Membrane</keyword>
<evidence type="ECO:0000256" key="8">
    <source>
        <dbReference type="ARBA" id="ARBA00022748"/>
    </source>
</evidence>
<feature type="transmembrane region" description="Helical" evidence="18">
    <location>
        <begin position="376"/>
        <end position="393"/>
    </location>
</feature>
<dbReference type="CDD" id="cd02953">
    <property type="entry name" value="DsbDgamma"/>
    <property type="match status" value="1"/>
</dbReference>
<dbReference type="PANTHER" id="PTHR32234">
    <property type="entry name" value="THIOL:DISULFIDE INTERCHANGE PROTEIN DSBD"/>
    <property type="match status" value="1"/>
</dbReference>
<keyword evidence="10 18" id="KW-1133">Transmembrane helix</keyword>
<evidence type="ECO:0000256" key="5">
    <source>
        <dbReference type="ARBA" id="ARBA00022519"/>
    </source>
</evidence>
<dbReference type="HAMAP" id="MF_00399">
    <property type="entry name" value="DbsD"/>
    <property type="match status" value="1"/>
</dbReference>
<dbReference type="Gene3D" id="3.40.30.10">
    <property type="entry name" value="Glutaredoxin"/>
    <property type="match status" value="1"/>
</dbReference>
<keyword evidence="15 18" id="KW-0676">Redox-active center</keyword>
<dbReference type="InterPro" id="IPR003834">
    <property type="entry name" value="Cyt_c_assmbl_TM_dom"/>
</dbReference>
<keyword evidence="14 18" id="KW-1015">Disulfide bond</keyword>
<dbReference type="InterPro" id="IPR036929">
    <property type="entry name" value="DsbDN_sf"/>
</dbReference>
<dbReference type="InterPro" id="IPR036249">
    <property type="entry name" value="Thioredoxin-like_sf"/>
</dbReference>
<dbReference type="PANTHER" id="PTHR32234:SF0">
    <property type="entry name" value="THIOL:DISULFIDE INTERCHANGE PROTEIN DSBD"/>
    <property type="match status" value="1"/>
</dbReference>
<evidence type="ECO:0000256" key="7">
    <source>
        <dbReference type="ARBA" id="ARBA00022729"/>
    </source>
</evidence>
<protein>
    <recommendedName>
        <fullName evidence="18">Thiol:disulfide interchange protein DsbD</fullName>
        <ecNumber evidence="18">1.8.1.8</ecNumber>
    </recommendedName>
    <alternativeName>
        <fullName evidence="18">Protein-disulfide reductase</fullName>
        <shortName evidence="18">Disulfide reductase</shortName>
    </alternativeName>
</protein>
<name>A0ABT2BGT2_9BURK</name>
<dbReference type="RefSeq" id="WP_258855338.1">
    <property type="nucleotide sequence ID" value="NZ_JANUGV010000001.1"/>
</dbReference>
<comment type="caution">
    <text evidence="20">The sequence shown here is derived from an EMBL/GenBank/DDBJ whole genome shotgun (WGS) entry which is preliminary data.</text>
</comment>
<feature type="transmembrane region" description="Helical" evidence="18">
    <location>
        <begin position="334"/>
        <end position="355"/>
    </location>
</feature>
<dbReference type="EC" id="1.8.1.8" evidence="18"/>
<dbReference type="InterPro" id="IPR013766">
    <property type="entry name" value="Thioredoxin_domain"/>
</dbReference>
<comment type="catalytic activity">
    <reaction evidence="17 18">
        <text>[protein]-dithiol + NADP(+) = [protein]-disulfide + NADPH + H(+)</text>
        <dbReference type="Rhea" id="RHEA:18753"/>
        <dbReference type="Rhea" id="RHEA-COMP:10593"/>
        <dbReference type="Rhea" id="RHEA-COMP:10594"/>
        <dbReference type="ChEBI" id="CHEBI:15378"/>
        <dbReference type="ChEBI" id="CHEBI:29950"/>
        <dbReference type="ChEBI" id="CHEBI:50058"/>
        <dbReference type="ChEBI" id="CHEBI:57783"/>
        <dbReference type="ChEBI" id="CHEBI:58349"/>
        <dbReference type="EC" id="1.8.1.8"/>
    </reaction>
</comment>
<feature type="transmembrane region" description="Helical" evidence="18">
    <location>
        <begin position="219"/>
        <end position="243"/>
    </location>
</feature>
<dbReference type="NCBIfam" id="NF001419">
    <property type="entry name" value="PRK00293.1"/>
    <property type="match status" value="1"/>
</dbReference>
<keyword evidence="8 18" id="KW-0201">Cytochrome c-type biogenesis</keyword>
<keyword evidence="9 18" id="KW-0249">Electron transport</keyword>
<sequence length="599" mass="62529">MYAHFSALWRALRAIASAAAVFLALLLATGLGGHARADEAFLEPDAAFKFSARMADASTAAVTFDIADGYYMYRERFRFSAKGAALGEPAFPRGAIKFDHTFNKDVETYRKQVTIMIPVRASGPFGLTVSSQGCSDAGLCYLPQQATATLRGSGATNAAPATTGSVEQALKGGRLLVIVPLFIALGLGLAFTPCVLPMVPILSSIIVGDARQASRERGLMLSATYALGMAMVYTAMGVAAGLAGEGLAGLLQNQWVLGAFGLVMASLALSMFGLYELQVPAALQARLASAANRQTSGTLAGVFTMGALSALIVGPCVAAPLAGALVYISKTHDVVVGGAALFSLAMGMSVPLLLVGASAGTLLPRAGKWMEEVKRFFGVVLLATAWWLVSPILPVRAQMLGWATLAFGYAAYLLSTRRSLPAWSAALVLATAGGLQVFGVVTGASDPVSPLASARANDSALRFTRIKTAAELDAALASSHGKPVLLDFYADWCVACKEMERSTFANKQVAEKLGGGVLLQADVTGSDADDRALLKRFGLFGPPGIIVFDAAGQEMVEKRVIGFQDAPTFLRTLDSVMPSHEPKVVAIGDSATTQRSALQ</sequence>
<evidence type="ECO:0000256" key="16">
    <source>
        <dbReference type="ARBA" id="ARBA00047388"/>
    </source>
</evidence>
<dbReference type="SUPFAM" id="SSF52833">
    <property type="entry name" value="Thioredoxin-like"/>
    <property type="match status" value="1"/>
</dbReference>
<evidence type="ECO:0000256" key="15">
    <source>
        <dbReference type="ARBA" id="ARBA00023284"/>
    </source>
</evidence>
<evidence type="ECO:0000256" key="6">
    <source>
        <dbReference type="ARBA" id="ARBA00022692"/>
    </source>
</evidence>
<keyword evidence="7" id="KW-0732">Signal</keyword>
<feature type="disulfide bond" description="Redox-active" evidence="18">
    <location>
        <begin position="194"/>
        <end position="316"/>
    </location>
</feature>
<comment type="function">
    <text evidence="18">Required to facilitate the formation of correct disulfide bonds in some periplasmic proteins and for the assembly of the periplasmic c-type cytochromes. Acts by transferring electrons from cytoplasmic thioredoxin to the periplasm. This transfer involves a cascade of disulfide bond formation and reduction steps.</text>
</comment>
<evidence type="ECO:0000256" key="14">
    <source>
        <dbReference type="ARBA" id="ARBA00023157"/>
    </source>
</evidence>
<keyword evidence="12 18" id="KW-0520">NAD</keyword>
<dbReference type="Pfam" id="PF13899">
    <property type="entry name" value="Thioredoxin_7"/>
    <property type="match status" value="1"/>
</dbReference>
<dbReference type="EMBL" id="JANUGV010000001">
    <property type="protein sequence ID" value="MCS0607636.1"/>
    <property type="molecule type" value="Genomic_DNA"/>
</dbReference>